<dbReference type="GO" id="GO:0000725">
    <property type="term" value="P:recombinational repair"/>
    <property type="evidence" value="ECO:0007669"/>
    <property type="project" value="TreeGrafter"/>
</dbReference>
<evidence type="ECO:0000256" key="3">
    <source>
        <dbReference type="ARBA" id="ARBA00022741"/>
    </source>
</evidence>
<evidence type="ECO:0000313" key="19">
    <source>
        <dbReference type="Proteomes" id="UP001162834"/>
    </source>
</evidence>
<proteinExistence type="inferred from homology"/>
<dbReference type="PANTHER" id="PTHR11070:SF55">
    <property type="entry name" value="DNA 3'-5' HELICASE"/>
    <property type="match status" value="1"/>
</dbReference>
<dbReference type="Gene3D" id="3.40.50.300">
    <property type="entry name" value="P-loop containing nucleotide triphosphate hydrolases"/>
    <property type="match status" value="2"/>
</dbReference>
<evidence type="ECO:0000256" key="14">
    <source>
        <dbReference type="ARBA" id="ARBA00048988"/>
    </source>
</evidence>
<dbReference type="GO" id="GO:0004527">
    <property type="term" value="F:exonuclease activity"/>
    <property type="evidence" value="ECO:0007669"/>
    <property type="project" value="UniProtKB-KW"/>
</dbReference>
<dbReference type="PROSITE" id="PS51198">
    <property type="entry name" value="UVRD_HELICASE_ATP_BIND"/>
    <property type="match status" value="1"/>
</dbReference>
<dbReference type="SUPFAM" id="SSF52980">
    <property type="entry name" value="Restriction endonuclease-like"/>
    <property type="match status" value="1"/>
</dbReference>
<evidence type="ECO:0000259" key="16">
    <source>
        <dbReference type="PROSITE" id="PS51198"/>
    </source>
</evidence>
<keyword evidence="4" id="KW-0227">DNA damage</keyword>
<feature type="binding site" evidence="15">
    <location>
        <begin position="12"/>
        <end position="19"/>
    </location>
    <ligand>
        <name>ATP</name>
        <dbReference type="ChEBI" id="CHEBI:30616"/>
    </ligand>
</feature>
<dbReference type="InterPro" id="IPR014017">
    <property type="entry name" value="DNA_helicase_UvrD-like_C"/>
</dbReference>
<dbReference type="PANTHER" id="PTHR11070">
    <property type="entry name" value="UVRD / RECB / PCRA DNA HELICASE FAMILY MEMBER"/>
    <property type="match status" value="1"/>
</dbReference>
<dbReference type="InterPro" id="IPR013986">
    <property type="entry name" value="DExx_box_DNA_helicase_dom_sf"/>
</dbReference>
<dbReference type="GO" id="GO:0033202">
    <property type="term" value="C:DNA helicase complex"/>
    <property type="evidence" value="ECO:0007669"/>
    <property type="project" value="TreeGrafter"/>
</dbReference>
<feature type="domain" description="UvrD-like helicase C-terminal" evidence="17">
    <location>
        <begin position="287"/>
        <end position="571"/>
    </location>
</feature>
<dbReference type="KEGG" id="sbae:DSM104329_05599"/>
<dbReference type="GO" id="GO:0043138">
    <property type="term" value="F:3'-5' DNA helicase activity"/>
    <property type="evidence" value="ECO:0007669"/>
    <property type="project" value="UniProtKB-EC"/>
</dbReference>
<evidence type="ECO:0000256" key="9">
    <source>
        <dbReference type="ARBA" id="ARBA00023125"/>
    </source>
</evidence>
<keyword evidence="11" id="KW-0413">Isomerase</keyword>
<keyword evidence="3 15" id="KW-0547">Nucleotide-binding</keyword>
<dbReference type="Pfam" id="PF12705">
    <property type="entry name" value="PDDEXK_1"/>
    <property type="match status" value="1"/>
</dbReference>
<keyword evidence="5 15" id="KW-0378">Hydrolase</keyword>
<dbReference type="GO" id="GO:0005829">
    <property type="term" value="C:cytosol"/>
    <property type="evidence" value="ECO:0007669"/>
    <property type="project" value="TreeGrafter"/>
</dbReference>
<dbReference type="Pfam" id="PF00580">
    <property type="entry name" value="UvrD-helicase"/>
    <property type="match status" value="1"/>
</dbReference>
<evidence type="ECO:0000256" key="8">
    <source>
        <dbReference type="ARBA" id="ARBA00022840"/>
    </source>
</evidence>
<gene>
    <name evidence="18" type="primary">rep_2</name>
    <name evidence="18" type="ORF">DSM104329_05599</name>
</gene>
<dbReference type="EMBL" id="CP087164">
    <property type="protein sequence ID" value="UGS39167.1"/>
    <property type="molecule type" value="Genomic_DNA"/>
</dbReference>
<evidence type="ECO:0000256" key="4">
    <source>
        <dbReference type="ARBA" id="ARBA00022763"/>
    </source>
</evidence>
<comment type="catalytic activity">
    <reaction evidence="12">
        <text>Couples ATP hydrolysis with the unwinding of duplex DNA by translocating in the 3'-5' direction.</text>
        <dbReference type="EC" id="5.6.2.4"/>
    </reaction>
</comment>
<reference evidence="18" key="1">
    <citation type="journal article" date="2022" name="Int. J. Syst. Evol. Microbiol.">
        <title>Pseudomonas aegrilactucae sp. nov. and Pseudomonas morbosilactucae sp. nov., pathogens causing bacterial rot of lettuce in Japan.</title>
        <authorList>
            <person name="Sawada H."/>
            <person name="Fujikawa T."/>
            <person name="Satou M."/>
        </authorList>
    </citation>
    <scope>NUCLEOTIDE SEQUENCE</scope>
    <source>
        <strain evidence="18">0166_1</strain>
    </source>
</reference>
<dbReference type="GO" id="GO:0005524">
    <property type="term" value="F:ATP binding"/>
    <property type="evidence" value="ECO:0007669"/>
    <property type="project" value="UniProtKB-UniRule"/>
</dbReference>
<dbReference type="Gene3D" id="1.10.486.10">
    <property type="entry name" value="PCRA, domain 4"/>
    <property type="match status" value="1"/>
</dbReference>
<name>A0A9E6Y2L2_9ACTN</name>
<evidence type="ECO:0000256" key="2">
    <source>
        <dbReference type="ARBA" id="ARBA00022722"/>
    </source>
</evidence>
<evidence type="ECO:0000256" key="12">
    <source>
        <dbReference type="ARBA" id="ARBA00034617"/>
    </source>
</evidence>
<dbReference type="InterPro" id="IPR014016">
    <property type="entry name" value="UvrD-like_ATP-bd"/>
</dbReference>
<keyword evidence="10" id="KW-0234">DNA repair</keyword>
<evidence type="ECO:0000259" key="17">
    <source>
        <dbReference type="PROSITE" id="PS51217"/>
    </source>
</evidence>
<dbReference type="EC" id="5.6.2.4" evidence="13"/>
<keyword evidence="2" id="KW-0540">Nuclease</keyword>
<dbReference type="InterPro" id="IPR011335">
    <property type="entry name" value="Restrct_endonuc-II-like"/>
</dbReference>
<dbReference type="Gene3D" id="1.10.10.160">
    <property type="match status" value="1"/>
</dbReference>
<dbReference type="InterPro" id="IPR000212">
    <property type="entry name" value="DNA_helicase_UvrD/REP"/>
</dbReference>
<accession>A0A9E6Y2L2</accession>
<protein>
    <recommendedName>
        <fullName evidence="13">DNA 3'-5' helicase</fullName>
        <ecNumber evidence="13">5.6.2.4</ecNumber>
    </recommendedName>
</protein>
<dbReference type="InterPro" id="IPR027417">
    <property type="entry name" value="P-loop_NTPase"/>
</dbReference>
<evidence type="ECO:0000256" key="7">
    <source>
        <dbReference type="ARBA" id="ARBA00022839"/>
    </source>
</evidence>
<dbReference type="SUPFAM" id="SSF52540">
    <property type="entry name" value="P-loop containing nucleoside triphosphate hydrolases"/>
    <property type="match status" value="1"/>
</dbReference>
<keyword evidence="7" id="KW-0269">Exonuclease</keyword>
<dbReference type="Gene3D" id="3.90.320.10">
    <property type="match status" value="1"/>
</dbReference>
<keyword evidence="6 15" id="KW-0347">Helicase</keyword>
<keyword evidence="9" id="KW-0238">DNA-binding</keyword>
<keyword evidence="8 15" id="KW-0067">ATP-binding</keyword>
<comment type="similarity">
    <text evidence="1">Belongs to the helicase family. UvrD subfamily.</text>
</comment>
<evidence type="ECO:0000256" key="13">
    <source>
        <dbReference type="ARBA" id="ARBA00034808"/>
    </source>
</evidence>
<keyword evidence="19" id="KW-1185">Reference proteome</keyword>
<evidence type="ECO:0000313" key="18">
    <source>
        <dbReference type="EMBL" id="UGS39167.1"/>
    </source>
</evidence>
<dbReference type="InterPro" id="IPR011604">
    <property type="entry name" value="PDDEXK-like_dom_sf"/>
</dbReference>
<evidence type="ECO:0000256" key="1">
    <source>
        <dbReference type="ARBA" id="ARBA00009922"/>
    </source>
</evidence>
<dbReference type="PROSITE" id="PS51217">
    <property type="entry name" value="UVRD_HELICASE_CTER"/>
    <property type="match status" value="1"/>
</dbReference>
<dbReference type="InterPro" id="IPR038726">
    <property type="entry name" value="PDDEXK_AddAB-type"/>
</dbReference>
<evidence type="ECO:0000256" key="6">
    <source>
        <dbReference type="ARBA" id="ARBA00022806"/>
    </source>
</evidence>
<comment type="catalytic activity">
    <reaction evidence="14">
        <text>ATP + H2O = ADP + phosphate + H(+)</text>
        <dbReference type="Rhea" id="RHEA:13065"/>
        <dbReference type="ChEBI" id="CHEBI:15377"/>
        <dbReference type="ChEBI" id="CHEBI:15378"/>
        <dbReference type="ChEBI" id="CHEBI:30616"/>
        <dbReference type="ChEBI" id="CHEBI:43474"/>
        <dbReference type="ChEBI" id="CHEBI:456216"/>
        <dbReference type="EC" id="5.6.2.4"/>
    </reaction>
</comment>
<dbReference type="Pfam" id="PF13361">
    <property type="entry name" value="UvrD_C"/>
    <property type="match status" value="1"/>
</dbReference>
<evidence type="ECO:0000256" key="10">
    <source>
        <dbReference type="ARBA" id="ARBA00023204"/>
    </source>
</evidence>
<evidence type="ECO:0000256" key="11">
    <source>
        <dbReference type="ARBA" id="ARBA00023235"/>
    </source>
</evidence>
<organism evidence="18 19">
    <name type="scientific">Capillimicrobium parvum</name>
    <dbReference type="NCBI Taxonomy" id="2884022"/>
    <lineage>
        <taxon>Bacteria</taxon>
        <taxon>Bacillati</taxon>
        <taxon>Actinomycetota</taxon>
        <taxon>Thermoleophilia</taxon>
        <taxon>Solirubrobacterales</taxon>
        <taxon>Capillimicrobiaceae</taxon>
        <taxon>Capillimicrobium</taxon>
    </lineage>
</organism>
<evidence type="ECO:0000256" key="5">
    <source>
        <dbReference type="ARBA" id="ARBA00022801"/>
    </source>
</evidence>
<sequence>MTHPAAPLLLLGGAGTGKTHVLVERFAHLAAHGLAPARILVLAPTPAGADTLRLALEDRLEGGYEELCVFAPHELAAKLLRDEPLESGLDPWTVPATAADRVAMLLERVDELTVRRHDFRGRPAALVGGFVERIDALKAQGASAADFAAWAQRLGADDADAQARAAREREFAEVYAAHDRMLAERGTPDLGDLLLGAIALLAHRPQARERIVGRFRALLVDDVHELGWAAMELVRLIGGHGHLTVAGDDDQAVERPRGASTKNLRDFANEHPDGLLIRLEQSHRCPERILTAARAVVLPNPDRIGKELLPAPGRTGVGDVRFWHCANERAQAQSAAAEIERLIAREAVAPERVAVLVRSVETEGQAVAVALEERAVPYRVVGAAAFFERAEVRDVLAWLRLLADPTDAGAVVRALARPPVELRQLDLARCVQIARRRKLDMVSGLRAATESPQVTPEARERILGFLRLHREAVATFDSARPDLFVHLLVERLGLRRQQLFAAQADVVERLVNLARMGELAASFTRRAPQATPREFAGYIAAVAEAGLPEQEAVADAHPRAVQILTMRQARGLEFDHAFVLGLQATRMPGARRRAMEPIPDELLREPLPPDSRSTHVAEMRRTLHVAMTRARESLTLAYADPGPPSPFAEEARAAVGGRWEDREEELFGPAETLHSTFRMMRDELLDQVQIVGGRLGELRFDTDLDVSHAVVRLMELIKLSALLRLQSPPTQSVRDALGDVNQRLLSAVTTEQRDIFQTSALDDLLLDAERGERQRAQTVARRSEPSLEAFLPTRGDGLVLSASDIDTYRTCPLKYKFARVFRIPQEPTLNQRFGILVHQVLERWHAGGAAGGLMEMHNLLDAGWRRGGFGDSEEERQLRGKAASALGRYLERCRDESGEPVWFERSFSFKLGPHVLRGRVDRVDKLPEGGYELIDYKTGRPKSASALREDVQLSLYAVGAREAWDLEAAQQAYLYVLDDEKVQVPTEEIDPHWISETVFEVAEGILGQGFEPQPSYSACSMCDYRIACPAAEK</sequence>
<dbReference type="GO" id="GO:0003677">
    <property type="term" value="F:DNA binding"/>
    <property type="evidence" value="ECO:0007669"/>
    <property type="project" value="UniProtKB-KW"/>
</dbReference>
<evidence type="ECO:0000256" key="15">
    <source>
        <dbReference type="PROSITE-ProRule" id="PRU00560"/>
    </source>
</evidence>
<feature type="domain" description="UvrD-like helicase ATP-binding" evidence="16">
    <location>
        <begin position="1"/>
        <end position="286"/>
    </location>
</feature>
<dbReference type="AlphaFoldDB" id="A0A9E6Y2L2"/>
<dbReference type="Proteomes" id="UP001162834">
    <property type="component" value="Chromosome"/>
</dbReference>